<feature type="domain" description="Hedgehog/Intein (Hint)" evidence="1">
    <location>
        <begin position="158"/>
        <end position="304"/>
    </location>
</feature>
<keyword evidence="3" id="KW-1185">Reference proteome</keyword>
<dbReference type="Gene3D" id="2.170.16.10">
    <property type="entry name" value="Hedgehog/Intein (Hint) domain"/>
    <property type="match status" value="1"/>
</dbReference>
<gene>
    <name evidence="2" type="ORF">NOI20_06725</name>
</gene>
<dbReference type="GO" id="GO:0016539">
    <property type="term" value="P:intein-mediated protein splicing"/>
    <property type="evidence" value="ECO:0007669"/>
    <property type="project" value="InterPro"/>
</dbReference>
<dbReference type="Pfam" id="PF13403">
    <property type="entry name" value="Hint_2"/>
    <property type="match status" value="1"/>
</dbReference>
<protein>
    <submittedName>
        <fullName evidence="2">Hint domain-containing protein</fullName>
    </submittedName>
</protein>
<reference evidence="2" key="2">
    <citation type="submission" date="2023-04" db="EMBL/GenBank/DDBJ databases">
        <title>'Rhodoalgimonas zhirmunskyi' gen. nov., isolated from a red alga.</title>
        <authorList>
            <person name="Nedashkovskaya O.I."/>
            <person name="Otstavnykh N.Y."/>
            <person name="Bystritskaya E.P."/>
            <person name="Balabanova L.A."/>
            <person name="Isaeva M.P."/>
        </authorList>
    </citation>
    <scope>NUCLEOTIDE SEQUENCE</scope>
    <source>
        <strain evidence="2">10Alg 79</strain>
    </source>
</reference>
<accession>A0AAJ1X548</accession>
<sequence>MGTGFRGTFVIAWSQTELDGLSTAPVQALRAGASWLWHGDVVRVDGPGELLRLEGADGEQRLRRRAAKMVRRLVGAAVANKTRLEEADAQDAPLFDNHFVVTDGTETYTITLIEVAQGQPPLLMFHDEIPPKGRALWIVHQNCERVTQADSPEAAGVICFTPGTRITTPDGPRLIEELREGDQVLTKDNGAQEVLWIGARRMTGARLYAMPKLRPIRFRPGALGVERPDQELIVSPQHRMLVQGDVARALFNTDEVLVQARDLVNGRNIVVDSTLREVTYVHLLLPAHQVVWANNIETESFHPAHTALTTLSDDDRARLLDHFPQFDADPQSYGVPARRNLTSSEAAILMHDAA</sequence>
<comment type="caution">
    <text evidence="2">The sequence shown here is derived from an EMBL/GenBank/DDBJ whole genome shotgun (WGS) entry which is preliminary data.</text>
</comment>
<reference evidence="2" key="1">
    <citation type="submission" date="2022-07" db="EMBL/GenBank/DDBJ databases">
        <authorList>
            <person name="Otstavnykh N."/>
            <person name="Isaeva M."/>
            <person name="Bystritskaya E."/>
        </authorList>
    </citation>
    <scope>NUCLEOTIDE SEQUENCE</scope>
    <source>
        <strain evidence="2">10Alg 79</strain>
    </source>
</reference>
<proteinExistence type="predicted"/>
<evidence type="ECO:0000259" key="1">
    <source>
        <dbReference type="Pfam" id="PF13403"/>
    </source>
</evidence>
<dbReference type="InterPro" id="IPR006141">
    <property type="entry name" value="Intein_N"/>
</dbReference>
<dbReference type="InterPro" id="IPR036844">
    <property type="entry name" value="Hint_dom_sf"/>
</dbReference>
<dbReference type="CDD" id="cd00081">
    <property type="entry name" value="Hint"/>
    <property type="match status" value="1"/>
</dbReference>
<organism evidence="2 3">
    <name type="scientific">Rhodalgimonas zhirmunskyi</name>
    <dbReference type="NCBI Taxonomy" id="2964767"/>
    <lineage>
        <taxon>Bacteria</taxon>
        <taxon>Pseudomonadati</taxon>
        <taxon>Pseudomonadota</taxon>
        <taxon>Alphaproteobacteria</taxon>
        <taxon>Rhodobacterales</taxon>
        <taxon>Roseobacteraceae</taxon>
        <taxon>Rhodalgimonas</taxon>
    </lineage>
</organism>
<dbReference type="AlphaFoldDB" id="A0AAJ1X548"/>
<dbReference type="EMBL" id="JANFFA010000001">
    <property type="protein sequence ID" value="MDQ2093799.1"/>
    <property type="molecule type" value="Genomic_DNA"/>
</dbReference>
<name>A0AAJ1X548_9RHOB</name>
<evidence type="ECO:0000313" key="3">
    <source>
        <dbReference type="Proteomes" id="UP001227162"/>
    </source>
</evidence>
<dbReference type="Proteomes" id="UP001227162">
    <property type="component" value="Unassembled WGS sequence"/>
</dbReference>
<evidence type="ECO:0000313" key="2">
    <source>
        <dbReference type="EMBL" id="MDQ2093799.1"/>
    </source>
</evidence>
<dbReference type="RefSeq" id="WP_317625378.1">
    <property type="nucleotide sequence ID" value="NZ_JANFFA010000001.1"/>
</dbReference>
<dbReference type="PROSITE" id="PS50817">
    <property type="entry name" value="INTEIN_N_TER"/>
    <property type="match status" value="1"/>
</dbReference>
<dbReference type="InterPro" id="IPR028992">
    <property type="entry name" value="Hedgehog/Intein_dom"/>
</dbReference>
<dbReference type="SUPFAM" id="SSF51294">
    <property type="entry name" value="Hedgehog/intein (Hint) domain"/>
    <property type="match status" value="1"/>
</dbReference>